<feature type="transmembrane region" description="Helical" evidence="6">
    <location>
        <begin position="192"/>
        <end position="212"/>
    </location>
</feature>
<keyword evidence="2 6" id="KW-0812">Transmembrane</keyword>
<feature type="compositionally biased region" description="Basic and acidic residues" evidence="5">
    <location>
        <begin position="9"/>
        <end position="20"/>
    </location>
</feature>
<dbReference type="Pfam" id="PF07690">
    <property type="entry name" value="MFS_1"/>
    <property type="match status" value="1"/>
</dbReference>
<keyword evidence="3 6" id="KW-1133">Transmembrane helix</keyword>
<evidence type="ECO:0000256" key="4">
    <source>
        <dbReference type="ARBA" id="ARBA00023136"/>
    </source>
</evidence>
<dbReference type="PANTHER" id="PTHR23507:SF1">
    <property type="entry name" value="FI18259P1-RELATED"/>
    <property type="match status" value="1"/>
</dbReference>
<feature type="transmembrane region" description="Helical" evidence="6">
    <location>
        <begin position="157"/>
        <end position="180"/>
    </location>
</feature>
<evidence type="ECO:0008006" key="9">
    <source>
        <dbReference type="Google" id="ProtNLM"/>
    </source>
</evidence>
<comment type="caution">
    <text evidence="7">The sequence shown here is derived from an EMBL/GenBank/DDBJ whole genome shotgun (WGS) entry which is preliminary data.</text>
</comment>
<feature type="transmembrane region" description="Helical" evidence="6">
    <location>
        <begin position="406"/>
        <end position="426"/>
    </location>
</feature>
<evidence type="ECO:0000256" key="2">
    <source>
        <dbReference type="ARBA" id="ARBA00022692"/>
    </source>
</evidence>
<feature type="transmembrane region" description="Helical" evidence="6">
    <location>
        <begin position="224"/>
        <end position="243"/>
    </location>
</feature>
<keyword evidence="4 6" id="KW-0472">Membrane</keyword>
<dbReference type="GO" id="GO:0022857">
    <property type="term" value="F:transmembrane transporter activity"/>
    <property type="evidence" value="ECO:0007669"/>
    <property type="project" value="InterPro"/>
</dbReference>
<accession>A0A8S3ZSM0</accession>
<sequence>MSVQVDANDTEKSNRVAPEHQHGPVSVLKVRIISAVVPVFSLSASSARDSIVAQYLVDRLANDQGYLNLTDVASCSGDANSSVLATANDIQSQASDLQTYYSYAQCVPAIFICLFIGSYSDYLGRRFLLLLPLFTVLVKMIITTCIIRFHLDLRFMYLAYGFDGLSGSWYALLMAMFALTADICTKESDRSFWIFFTSFSSAIVNAVLNIVGGYLISNYGFTEASILLSCMLAVSFFIPLFFLPETHLHRPKTKEYNPLVHMRRIFGFYFFDGSPRRKATFCLGILIFIIAVSYLIYQASLDALYQMHQPFCWDANQIGYYSSARGAGAFVAGAVILKILQKCMADKYIAMLGLLCQGGSLIFQAFVWESWQFYLVPAIGAPGTSVTAIVRALLSLQTGPDKQGALFSSIAVVEAVVGLASAAAWYQIYSSTVGFMPGFVYVTMAACCFLSFVLFIIYNRIQVTPTIFQHVVLSNPLESE</sequence>
<name>A0A8S3ZSM0_9EUPU</name>
<gene>
    <name evidence="7" type="ORF">CUNI_LOCUS16250</name>
</gene>
<dbReference type="OrthoDB" id="3026777at2759"/>
<comment type="subcellular location">
    <subcellularLocation>
        <location evidence="1">Membrane</location>
        <topology evidence="1">Multi-pass membrane protein</topology>
    </subcellularLocation>
</comment>
<reference evidence="7" key="1">
    <citation type="submission" date="2021-04" db="EMBL/GenBank/DDBJ databases">
        <authorList>
            <consortium name="Molecular Ecology Group"/>
        </authorList>
    </citation>
    <scope>NUCLEOTIDE SEQUENCE</scope>
</reference>
<proteinExistence type="predicted"/>
<dbReference type="Gene3D" id="1.20.1250.20">
    <property type="entry name" value="MFS general substrate transporter like domains"/>
    <property type="match status" value="1"/>
</dbReference>
<feature type="transmembrane region" description="Helical" evidence="6">
    <location>
        <begin position="279"/>
        <end position="298"/>
    </location>
</feature>
<dbReference type="GO" id="GO:0016020">
    <property type="term" value="C:membrane"/>
    <property type="evidence" value="ECO:0007669"/>
    <property type="project" value="UniProtKB-SubCell"/>
</dbReference>
<dbReference type="Proteomes" id="UP000678393">
    <property type="component" value="Unassembled WGS sequence"/>
</dbReference>
<evidence type="ECO:0000256" key="5">
    <source>
        <dbReference type="SAM" id="MobiDB-lite"/>
    </source>
</evidence>
<keyword evidence="8" id="KW-1185">Reference proteome</keyword>
<feature type="transmembrane region" description="Helical" evidence="6">
    <location>
        <begin position="438"/>
        <end position="458"/>
    </location>
</feature>
<organism evidence="7 8">
    <name type="scientific">Candidula unifasciata</name>
    <dbReference type="NCBI Taxonomy" id="100452"/>
    <lineage>
        <taxon>Eukaryota</taxon>
        <taxon>Metazoa</taxon>
        <taxon>Spiralia</taxon>
        <taxon>Lophotrochozoa</taxon>
        <taxon>Mollusca</taxon>
        <taxon>Gastropoda</taxon>
        <taxon>Heterobranchia</taxon>
        <taxon>Euthyneura</taxon>
        <taxon>Panpulmonata</taxon>
        <taxon>Eupulmonata</taxon>
        <taxon>Stylommatophora</taxon>
        <taxon>Helicina</taxon>
        <taxon>Helicoidea</taxon>
        <taxon>Geomitridae</taxon>
        <taxon>Candidula</taxon>
    </lineage>
</organism>
<evidence type="ECO:0000256" key="1">
    <source>
        <dbReference type="ARBA" id="ARBA00004141"/>
    </source>
</evidence>
<dbReference type="PANTHER" id="PTHR23507">
    <property type="entry name" value="ZGC:174356"/>
    <property type="match status" value="1"/>
</dbReference>
<evidence type="ECO:0000256" key="6">
    <source>
        <dbReference type="SAM" id="Phobius"/>
    </source>
</evidence>
<feature type="transmembrane region" description="Helical" evidence="6">
    <location>
        <begin position="127"/>
        <end position="151"/>
    </location>
</feature>
<evidence type="ECO:0000313" key="8">
    <source>
        <dbReference type="Proteomes" id="UP000678393"/>
    </source>
</evidence>
<dbReference type="AlphaFoldDB" id="A0A8S3ZSM0"/>
<feature type="region of interest" description="Disordered" evidence="5">
    <location>
        <begin position="1"/>
        <end position="20"/>
    </location>
</feature>
<dbReference type="InterPro" id="IPR011701">
    <property type="entry name" value="MFS"/>
</dbReference>
<feature type="transmembrane region" description="Helical" evidence="6">
    <location>
        <begin position="374"/>
        <end position="394"/>
    </location>
</feature>
<dbReference type="SUPFAM" id="SSF103473">
    <property type="entry name" value="MFS general substrate transporter"/>
    <property type="match status" value="1"/>
</dbReference>
<dbReference type="EMBL" id="CAJHNH020004197">
    <property type="protein sequence ID" value="CAG5130692.1"/>
    <property type="molecule type" value="Genomic_DNA"/>
</dbReference>
<protein>
    <recommendedName>
        <fullName evidence="9">Solute carrier family 46 member 3</fullName>
    </recommendedName>
</protein>
<feature type="transmembrane region" description="Helical" evidence="6">
    <location>
        <begin position="349"/>
        <end position="368"/>
    </location>
</feature>
<evidence type="ECO:0000256" key="3">
    <source>
        <dbReference type="ARBA" id="ARBA00022989"/>
    </source>
</evidence>
<evidence type="ECO:0000313" key="7">
    <source>
        <dbReference type="EMBL" id="CAG5130692.1"/>
    </source>
</evidence>
<feature type="transmembrane region" description="Helical" evidence="6">
    <location>
        <begin position="100"/>
        <end position="120"/>
    </location>
</feature>
<dbReference type="InterPro" id="IPR036259">
    <property type="entry name" value="MFS_trans_sf"/>
</dbReference>
<feature type="transmembrane region" description="Helical" evidence="6">
    <location>
        <begin position="318"/>
        <end position="337"/>
    </location>
</feature>